<dbReference type="GO" id="GO:0003677">
    <property type="term" value="F:DNA binding"/>
    <property type="evidence" value="ECO:0007669"/>
    <property type="project" value="UniProtKB-KW"/>
</dbReference>
<organism evidence="2 3">
    <name type="scientific">Streptomyces tateyamensis</name>
    <dbReference type="NCBI Taxonomy" id="565073"/>
    <lineage>
        <taxon>Bacteria</taxon>
        <taxon>Bacillati</taxon>
        <taxon>Actinomycetota</taxon>
        <taxon>Actinomycetes</taxon>
        <taxon>Kitasatosporales</taxon>
        <taxon>Streptomycetaceae</taxon>
        <taxon>Streptomyces</taxon>
    </lineage>
</organism>
<dbReference type="EMBL" id="PYBW01000040">
    <property type="protein sequence ID" value="PYC80235.1"/>
    <property type="molecule type" value="Genomic_DNA"/>
</dbReference>
<dbReference type="OrthoDB" id="2897536at2"/>
<keyword evidence="3" id="KW-1185">Reference proteome</keyword>
<dbReference type="Pfam" id="PF13560">
    <property type="entry name" value="HTH_31"/>
    <property type="match status" value="1"/>
</dbReference>
<dbReference type="SMART" id="SM00530">
    <property type="entry name" value="HTH_XRE"/>
    <property type="match status" value="1"/>
</dbReference>
<dbReference type="SUPFAM" id="SSF47413">
    <property type="entry name" value="lambda repressor-like DNA-binding domains"/>
    <property type="match status" value="1"/>
</dbReference>
<dbReference type="AlphaFoldDB" id="A0A2V4NII4"/>
<evidence type="ECO:0000313" key="3">
    <source>
        <dbReference type="Proteomes" id="UP000248039"/>
    </source>
</evidence>
<reference evidence="2 3" key="1">
    <citation type="submission" date="2018-03" db="EMBL/GenBank/DDBJ databases">
        <title>Bioinformatic expansion and discovery of thiopeptide antibiotics.</title>
        <authorList>
            <person name="Schwalen C.J."/>
            <person name="Hudson G.A."/>
            <person name="Mitchell D.A."/>
        </authorList>
    </citation>
    <scope>NUCLEOTIDE SEQUENCE [LARGE SCALE GENOMIC DNA]</scope>
    <source>
        <strain evidence="2 3">ATCC 21389</strain>
    </source>
</reference>
<dbReference type="InterPro" id="IPR010982">
    <property type="entry name" value="Lambda_DNA-bd_dom_sf"/>
</dbReference>
<evidence type="ECO:0000313" key="2">
    <source>
        <dbReference type="EMBL" id="PYC80235.1"/>
    </source>
</evidence>
<dbReference type="InterPro" id="IPR001387">
    <property type="entry name" value="Cro/C1-type_HTH"/>
</dbReference>
<dbReference type="InterPro" id="IPR043917">
    <property type="entry name" value="DUF5753"/>
</dbReference>
<accession>A0A2V4NII4</accession>
<protein>
    <submittedName>
        <fullName evidence="2">DNA-binding protein</fullName>
    </submittedName>
</protein>
<dbReference type="CDD" id="cd00093">
    <property type="entry name" value="HTH_XRE"/>
    <property type="match status" value="1"/>
</dbReference>
<name>A0A2V4NII4_9ACTN</name>
<dbReference type="PROSITE" id="PS50943">
    <property type="entry name" value="HTH_CROC1"/>
    <property type="match status" value="1"/>
</dbReference>
<proteinExistence type="predicted"/>
<keyword evidence="2" id="KW-0238">DNA-binding</keyword>
<evidence type="ECO:0000259" key="1">
    <source>
        <dbReference type="PROSITE" id="PS50943"/>
    </source>
</evidence>
<sequence>MNLKRLDPSVSPGAAFGDQLRRSRNERGLTQDQLGQHLGCTGGHISGLETAVKSPGRKFAVKADAFFGTGLTFQILWQAIKNRALLEGFSEYLAEEARATEIRMFELDVIPGPLQTPDYAAALASADVARGLIDEKQASERLALLAARQRRLLDGPAAPYIYIALNEACLRRVVGGRRVLVGQLDFVEDLASRPKVTIQVAPFSMGESRPFTVPIVLATLPDRRLAGYTESEGSGYLQRDADILSTWDRNYHRLQVGALSELASLEMLRAVRKEIQ</sequence>
<dbReference type="Gene3D" id="1.10.260.40">
    <property type="entry name" value="lambda repressor-like DNA-binding domains"/>
    <property type="match status" value="1"/>
</dbReference>
<gene>
    <name evidence="2" type="ORF">C7C46_13180</name>
</gene>
<dbReference type="Proteomes" id="UP000248039">
    <property type="component" value="Unassembled WGS sequence"/>
</dbReference>
<dbReference type="Pfam" id="PF19054">
    <property type="entry name" value="DUF5753"/>
    <property type="match status" value="1"/>
</dbReference>
<feature type="domain" description="HTH cro/C1-type" evidence="1">
    <location>
        <begin position="20"/>
        <end position="76"/>
    </location>
</feature>
<comment type="caution">
    <text evidence="2">The sequence shown here is derived from an EMBL/GenBank/DDBJ whole genome shotgun (WGS) entry which is preliminary data.</text>
</comment>
<dbReference type="RefSeq" id="WP_110669080.1">
    <property type="nucleotide sequence ID" value="NZ_PYBW01000040.1"/>
</dbReference>